<dbReference type="SUPFAM" id="SSF57603">
    <property type="entry name" value="FnI-like domain"/>
    <property type="match status" value="1"/>
</dbReference>
<evidence type="ECO:0000256" key="5">
    <source>
        <dbReference type="SAM" id="MobiDB-lite"/>
    </source>
</evidence>
<evidence type="ECO:0000313" key="7">
    <source>
        <dbReference type="Proteomes" id="UP000728032"/>
    </source>
</evidence>
<dbReference type="EMBL" id="CAJPVJ010003552">
    <property type="protein sequence ID" value="CAG2167704.1"/>
    <property type="molecule type" value="Genomic_DNA"/>
</dbReference>
<feature type="compositionally biased region" description="Basic and acidic residues" evidence="5">
    <location>
        <begin position="102"/>
        <end position="115"/>
    </location>
</feature>
<dbReference type="PANTHER" id="PTHR13091">
    <property type="entry name" value="AMPLIFIED IN BREAST CANCER 2-RELATED"/>
    <property type="match status" value="1"/>
</dbReference>
<proteinExistence type="inferred from homology"/>
<feature type="compositionally biased region" description="Acidic residues" evidence="5">
    <location>
        <begin position="142"/>
        <end position="161"/>
    </location>
</feature>
<sequence length="661" mass="74280">ANHDFYALMRNKCSCGHLERVLFPVFEPSSDYIEPARTVPLPRSPVHSKAASSQFETSLTPELAFESQPDAGVVSEFTNLSQQVSADLNTDLLLDEFKDKVSVKEDKEEESKAADTEMSDQQNKMDPQLEMRSEQLVKDLVDDDEDDSQTSSSDEDSDDGADTDRENDIQLVIRESESPYMGQLLHQSSTTEYLPGMLHTMSPPGLLPQYSSWSLVCLGPSSLYSHNIGLQEQPGFISGANFLLPWDVTVKLEHSGHLPPLWEGKRPPGIKNKKTFKDGTQFTVKVFIGVEYECHRGHRFIASGPDSVLKANMGIVKESANRVASNDMPLYFPCVCNRQGKPNVLAQLMRVHIVTPKAPVNVTLNPRVQPAPIPCPIFYAGNAEPIRLSQSTYWVLRLPMIYEADCGPFPIPKDQLPLESSRLLKGTVCLKLYVCVAVFVVFDNWLTGCEARKKSKPPLIEERQHKSHHNDRPTHCPFGNETHQIGDHWKPNLQPFGVYYCIRCECVSVQRKSRVVAKVRCKNLKNDCPKPTCDDPVLLPERCCKTCPGDDEFPEFTESSAKLETNKTLTVEQPLNQTNSEPPVDESTPKAPAVGTEEDGVQKKFINDENQQNNLIGEPTHKCYYEAKIYEEGSQWKTERDDCEMCFCQVLSPLLALYSLH</sequence>
<feature type="compositionally biased region" description="Polar residues" evidence="5">
    <location>
        <begin position="572"/>
        <end position="581"/>
    </location>
</feature>
<comment type="similarity">
    <text evidence="1 4">Belongs to the SMG8 family.</text>
</comment>
<dbReference type="GO" id="GO:0000184">
    <property type="term" value="P:nuclear-transcribed mRNA catabolic process, nonsense-mediated decay"/>
    <property type="evidence" value="ECO:0007669"/>
    <property type="project" value="UniProtKB-UniRule"/>
</dbReference>
<keyword evidence="7" id="KW-1185">Reference proteome</keyword>
<dbReference type="InterPro" id="IPR019354">
    <property type="entry name" value="SMG8-like"/>
</dbReference>
<organism evidence="6">
    <name type="scientific">Oppiella nova</name>
    <dbReference type="NCBI Taxonomy" id="334625"/>
    <lineage>
        <taxon>Eukaryota</taxon>
        <taxon>Metazoa</taxon>
        <taxon>Ecdysozoa</taxon>
        <taxon>Arthropoda</taxon>
        <taxon>Chelicerata</taxon>
        <taxon>Arachnida</taxon>
        <taxon>Acari</taxon>
        <taxon>Acariformes</taxon>
        <taxon>Sarcoptiformes</taxon>
        <taxon>Oribatida</taxon>
        <taxon>Brachypylina</taxon>
        <taxon>Oppioidea</taxon>
        <taxon>Oppiidae</taxon>
        <taxon>Oppiella</taxon>
    </lineage>
</organism>
<dbReference type="PANTHER" id="PTHR13091:SF0">
    <property type="entry name" value="NONSENSE-MEDIATED MRNA DECAY FACTOR SMG8"/>
    <property type="match status" value="1"/>
</dbReference>
<dbReference type="EMBL" id="OC918377">
    <property type="protein sequence ID" value="CAD7649274.1"/>
    <property type="molecule type" value="Genomic_DNA"/>
</dbReference>
<dbReference type="AlphaFoldDB" id="A0A7R9LWK2"/>
<feature type="region of interest" description="Disordered" evidence="5">
    <location>
        <begin position="142"/>
        <end position="165"/>
    </location>
</feature>
<gene>
    <name evidence="6" type="ORF">ONB1V03_LOCUS7201</name>
</gene>
<dbReference type="Proteomes" id="UP000728032">
    <property type="component" value="Unassembled WGS sequence"/>
</dbReference>
<feature type="non-terminal residue" evidence="6">
    <location>
        <position position="661"/>
    </location>
</feature>
<reference evidence="6" key="1">
    <citation type="submission" date="2020-11" db="EMBL/GenBank/DDBJ databases">
        <authorList>
            <person name="Tran Van P."/>
        </authorList>
    </citation>
    <scope>NUCLEOTIDE SEQUENCE</scope>
</reference>
<evidence type="ECO:0000313" key="6">
    <source>
        <dbReference type="EMBL" id="CAD7649274.1"/>
    </source>
</evidence>
<dbReference type="OrthoDB" id="63589at2759"/>
<evidence type="ECO:0000256" key="4">
    <source>
        <dbReference type="RuleBase" id="RU367133"/>
    </source>
</evidence>
<protein>
    <recommendedName>
        <fullName evidence="3 4">Nonsense-mediated mRNA decay factor SMG8</fullName>
    </recommendedName>
</protein>
<name>A0A7R9LWK2_9ACAR</name>
<feature type="region of interest" description="Disordered" evidence="5">
    <location>
        <begin position="102"/>
        <end position="129"/>
    </location>
</feature>
<keyword evidence="2 4" id="KW-0866">Nonsense-mediated mRNA decay</keyword>
<dbReference type="Pfam" id="PF10220">
    <property type="entry name" value="Smg8_Smg9"/>
    <property type="match status" value="1"/>
</dbReference>
<evidence type="ECO:0000256" key="3">
    <source>
        <dbReference type="ARBA" id="ARBA00029509"/>
    </source>
</evidence>
<evidence type="ECO:0000256" key="1">
    <source>
        <dbReference type="ARBA" id="ARBA00006443"/>
    </source>
</evidence>
<evidence type="ECO:0000256" key="2">
    <source>
        <dbReference type="ARBA" id="ARBA00023161"/>
    </source>
</evidence>
<accession>A0A7R9LWK2</accession>
<comment type="function">
    <text evidence="4">Involved in nonsense-mediated decay (NMD) of mRNAs containing premature stop codons.</text>
</comment>
<feature type="region of interest" description="Disordered" evidence="5">
    <location>
        <begin position="572"/>
        <end position="595"/>
    </location>
</feature>